<proteinExistence type="predicted"/>
<feature type="region of interest" description="Disordered" evidence="1">
    <location>
        <begin position="43"/>
        <end position="65"/>
    </location>
</feature>
<name>A0A7R9V2R7_9CHLO</name>
<organism evidence="2">
    <name type="scientific">Chlamydomonas euryale</name>
    <dbReference type="NCBI Taxonomy" id="1486919"/>
    <lineage>
        <taxon>Eukaryota</taxon>
        <taxon>Viridiplantae</taxon>
        <taxon>Chlorophyta</taxon>
        <taxon>core chlorophytes</taxon>
        <taxon>Chlorophyceae</taxon>
        <taxon>CS clade</taxon>
        <taxon>Chlamydomonadales</taxon>
        <taxon>Chlamydomonadaceae</taxon>
        <taxon>Chlamydomonas</taxon>
    </lineage>
</organism>
<evidence type="ECO:0000256" key="1">
    <source>
        <dbReference type="SAM" id="MobiDB-lite"/>
    </source>
</evidence>
<dbReference type="AlphaFoldDB" id="A0A7R9V2R7"/>
<reference evidence="2" key="1">
    <citation type="submission" date="2021-01" db="EMBL/GenBank/DDBJ databases">
        <authorList>
            <person name="Corre E."/>
            <person name="Pelletier E."/>
            <person name="Niang G."/>
            <person name="Scheremetjew M."/>
            <person name="Finn R."/>
            <person name="Kale V."/>
            <person name="Holt S."/>
            <person name="Cochrane G."/>
            <person name="Meng A."/>
            <person name="Brown T."/>
            <person name="Cohen L."/>
        </authorList>
    </citation>
    <scope>NUCLEOTIDE SEQUENCE</scope>
    <source>
        <strain evidence="2">CCMP219</strain>
    </source>
</reference>
<accession>A0A7R9V2R7</accession>
<evidence type="ECO:0000313" key="2">
    <source>
        <dbReference type="EMBL" id="CAD8283222.1"/>
    </source>
</evidence>
<dbReference type="EMBL" id="HBEC01007222">
    <property type="protein sequence ID" value="CAD8283222.1"/>
    <property type="molecule type" value="Transcribed_RNA"/>
</dbReference>
<sequence>MARDNGLLYEPTAPRAPAVAPLAVAASSVHGNNGLAARMMRRAKRASSRRRVRGATAVRPAHVGGASGATYPPPVLGAAGGISFSDFDANSWEVFKAEVLRRIDACIASGCWRKDAVSPQGGIATSCPRF</sequence>
<feature type="compositionally biased region" description="Basic residues" evidence="1">
    <location>
        <begin position="43"/>
        <end position="53"/>
    </location>
</feature>
<gene>
    <name evidence="2" type="ORF">CEUR00632_LOCUS3257</name>
</gene>
<protein>
    <submittedName>
        <fullName evidence="2">Uncharacterized protein</fullName>
    </submittedName>
</protein>